<organism evidence="2 3">
    <name type="scientific">Durusdinium trenchii</name>
    <dbReference type="NCBI Taxonomy" id="1381693"/>
    <lineage>
        <taxon>Eukaryota</taxon>
        <taxon>Sar</taxon>
        <taxon>Alveolata</taxon>
        <taxon>Dinophyceae</taxon>
        <taxon>Suessiales</taxon>
        <taxon>Symbiodiniaceae</taxon>
        <taxon>Durusdinium</taxon>
    </lineage>
</organism>
<feature type="compositionally biased region" description="Pro residues" evidence="1">
    <location>
        <begin position="359"/>
        <end position="369"/>
    </location>
</feature>
<comment type="caution">
    <text evidence="2">The sequence shown here is derived from an EMBL/GenBank/DDBJ whole genome shotgun (WGS) entry which is preliminary data.</text>
</comment>
<feature type="compositionally biased region" description="Basic and acidic residues" evidence="1">
    <location>
        <begin position="19"/>
        <end position="34"/>
    </location>
</feature>
<accession>A0ABP0SF05</accession>
<evidence type="ECO:0000256" key="1">
    <source>
        <dbReference type="SAM" id="MobiDB-lite"/>
    </source>
</evidence>
<name>A0ABP0SF05_9DINO</name>
<evidence type="ECO:0000313" key="2">
    <source>
        <dbReference type="EMBL" id="CAK9110825.1"/>
    </source>
</evidence>
<feature type="non-terminal residue" evidence="2">
    <location>
        <position position="1"/>
    </location>
</feature>
<gene>
    <name evidence="2" type="ORF">SCF082_LOCUS51466</name>
</gene>
<keyword evidence="3" id="KW-1185">Reference proteome</keyword>
<evidence type="ECO:0000313" key="3">
    <source>
        <dbReference type="Proteomes" id="UP001642464"/>
    </source>
</evidence>
<feature type="region of interest" description="Disordered" evidence="1">
    <location>
        <begin position="315"/>
        <end position="381"/>
    </location>
</feature>
<dbReference type="EMBL" id="CAXAMM010043589">
    <property type="protein sequence ID" value="CAK9110825.1"/>
    <property type="molecule type" value="Genomic_DNA"/>
</dbReference>
<proteinExistence type="predicted"/>
<protein>
    <submittedName>
        <fullName evidence="2">Uncharacterized protein</fullName>
    </submittedName>
</protein>
<feature type="region of interest" description="Disordered" evidence="1">
    <location>
        <begin position="17"/>
        <end position="45"/>
    </location>
</feature>
<feature type="compositionally biased region" description="Basic residues" evidence="1">
    <location>
        <begin position="93"/>
        <end position="107"/>
    </location>
</feature>
<reference evidence="2 3" key="1">
    <citation type="submission" date="2024-02" db="EMBL/GenBank/DDBJ databases">
        <authorList>
            <person name="Chen Y."/>
            <person name="Shah S."/>
            <person name="Dougan E. K."/>
            <person name="Thang M."/>
            <person name="Chan C."/>
        </authorList>
    </citation>
    <scope>NUCLEOTIDE SEQUENCE [LARGE SCALE GENOMIC DNA]</scope>
</reference>
<feature type="region of interest" description="Disordered" evidence="1">
    <location>
        <begin position="82"/>
        <end position="109"/>
    </location>
</feature>
<dbReference type="Proteomes" id="UP001642464">
    <property type="component" value="Unassembled WGS sequence"/>
</dbReference>
<sequence>ERQERWAREVGQANAALARRIERTLTRRPHDPGARRQAKAGQAFVRRARAKARRRNREAKQELIRIENARLAQRLGDVTAPVANKLGGDKHEKAQKRRQLPPRHPFPRRRDTLRATAAAPAVDLAAVAVGRRRDPILDPLPSDIPKAMTLAKERRNNGIYVEKGDRLRVFQSGRAIDGLGAVVSVFESTLPGQDALEIEVFEQKSCKTHSLVVNGRTVQSTFGLVEAQELVAPHRRQDLCRALADKLRFFPLNGQAHLVLTSFMSFGTRSSQVLAEKRALFSKLERVRHTSGPAIPRSLALKSTLEDLTLSAEMRGKPFPSTRTRQLKRPVGVLPEPSHSKPSDLVVVNDDDDISEPPCSSPSAPPPNDWPGSDVLEHRHEDPSVDTVEFEHDDVCSLRLRFAWEPLSDQVSIWLMSDEKDWVACSSFFPRSVLVKISLDACKQGRCTDRTLRALSRALR</sequence>